<feature type="domain" description="Complement component 3 CUB" evidence="3">
    <location>
        <begin position="203"/>
        <end position="260"/>
    </location>
</feature>
<accession>V8N8I4</accession>
<evidence type="ECO:0000313" key="5">
    <source>
        <dbReference type="Proteomes" id="UP000018936"/>
    </source>
</evidence>
<dbReference type="PANTHER" id="PTHR11412:SF81">
    <property type="entry name" value="COMPLEMENT C3"/>
    <property type="match status" value="1"/>
</dbReference>
<dbReference type="Pfam" id="PF07678">
    <property type="entry name" value="TED_complement"/>
    <property type="match status" value="2"/>
</dbReference>
<comment type="caution">
    <text evidence="4">The sequence shown here is derived from an EMBL/GenBank/DDBJ whole genome shotgun (WGS) entry which is preliminary data.</text>
</comment>
<dbReference type="Gene3D" id="2.20.210.20">
    <property type="match status" value="1"/>
</dbReference>
<feature type="domain" description="Alpha-macroglobulin-like TED" evidence="2">
    <location>
        <begin position="100"/>
        <end position="167"/>
    </location>
</feature>
<dbReference type="AlphaFoldDB" id="V8N8I4"/>
<keyword evidence="5" id="KW-1185">Reference proteome</keyword>
<proteinExistence type="predicted"/>
<evidence type="ECO:0000259" key="3">
    <source>
        <dbReference type="Pfam" id="PF21308"/>
    </source>
</evidence>
<dbReference type="OrthoDB" id="6359008at2759"/>
<dbReference type="InterPro" id="IPR050473">
    <property type="entry name" value="A2M/Complement_sys"/>
</dbReference>
<name>V8N8I4_OPHHA</name>
<dbReference type="InterPro" id="IPR011626">
    <property type="entry name" value="Alpha-macroglobulin_TED"/>
</dbReference>
<dbReference type="Pfam" id="PF07677">
    <property type="entry name" value="A2M_recep"/>
    <property type="match status" value="1"/>
</dbReference>
<dbReference type="Gene3D" id="1.50.10.20">
    <property type="match status" value="2"/>
</dbReference>
<dbReference type="InterPro" id="IPR008930">
    <property type="entry name" value="Terpenoid_cyclase/PrenylTrfase"/>
</dbReference>
<dbReference type="SUPFAM" id="SSF49410">
    <property type="entry name" value="Alpha-macroglobulin receptor domain"/>
    <property type="match status" value="1"/>
</dbReference>
<dbReference type="InterPro" id="IPR036595">
    <property type="entry name" value="A-macroglobulin_rcpt-bd_sf"/>
</dbReference>
<dbReference type="GO" id="GO:0005615">
    <property type="term" value="C:extracellular space"/>
    <property type="evidence" value="ECO:0007669"/>
    <property type="project" value="InterPro"/>
</dbReference>
<reference evidence="4 5" key="1">
    <citation type="journal article" date="2013" name="Proc. Natl. Acad. Sci. U.S.A.">
        <title>The king cobra genome reveals dynamic gene evolution and adaptation in the snake venom system.</title>
        <authorList>
            <person name="Vonk F.J."/>
            <person name="Casewell N.R."/>
            <person name="Henkel C.V."/>
            <person name="Heimberg A.M."/>
            <person name="Jansen H.J."/>
            <person name="McCleary R.J."/>
            <person name="Kerkkamp H.M."/>
            <person name="Vos R.A."/>
            <person name="Guerreiro I."/>
            <person name="Calvete J.J."/>
            <person name="Wuster W."/>
            <person name="Woods A.E."/>
            <person name="Logan J.M."/>
            <person name="Harrison R.A."/>
            <person name="Castoe T.A."/>
            <person name="de Koning A.P."/>
            <person name="Pollock D.D."/>
            <person name="Yandell M."/>
            <person name="Calderon D."/>
            <person name="Renjifo C."/>
            <person name="Currier R.B."/>
            <person name="Salgado D."/>
            <person name="Pla D."/>
            <person name="Sanz L."/>
            <person name="Hyder A.S."/>
            <person name="Ribeiro J.M."/>
            <person name="Arntzen J.W."/>
            <person name="van den Thillart G.E."/>
            <person name="Boetzer M."/>
            <person name="Pirovano W."/>
            <person name="Dirks R.P."/>
            <person name="Spaink H.P."/>
            <person name="Duboule D."/>
            <person name="McGlinn E."/>
            <person name="Kini R.M."/>
            <person name="Richardson M.K."/>
        </authorList>
    </citation>
    <scope>NUCLEOTIDE SEQUENCE</scope>
    <source>
        <tissue evidence="4">Blood</tissue>
    </source>
</reference>
<dbReference type="PANTHER" id="PTHR11412">
    <property type="entry name" value="MACROGLOBULIN / COMPLEMENT"/>
    <property type="match status" value="1"/>
</dbReference>
<dbReference type="Proteomes" id="UP000018936">
    <property type="component" value="Unassembled WGS sequence"/>
</dbReference>
<dbReference type="EMBL" id="AZIM01006577">
    <property type="protein sequence ID" value="ETE58564.1"/>
    <property type="molecule type" value="Genomic_DNA"/>
</dbReference>
<dbReference type="InterPro" id="IPR009048">
    <property type="entry name" value="A-macroglobulin_rcpt-bd"/>
</dbReference>
<dbReference type="Pfam" id="PF21308">
    <property type="entry name" value="C3_CUB2"/>
    <property type="match status" value="1"/>
</dbReference>
<evidence type="ECO:0000259" key="1">
    <source>
        <dbReference type="Pfam" id="PF07677"/>
    </source>
</evidence>
<evidence type="ECO:0000313" key="4">
    <source>
        <dbReference type="EMBL" id="ETE58564.1"/>
    </source>
</evidence>
<evidence type="ECO:0000259" key="2">
    <source>
        <dbReference type="Pfam" id="PF07678"/>
    </source>
</evidence>
<dbReference type="SUPFAM" id="SSF48239">
    <property type="entry name" value="Terpenoid cyclases/Protein prenyltransferases"/>
    <property type="match status" value="1"/>
</dbReference>
<gene>
    <name evidence="4" type="primary">C3</name>
    <name evidence="4" type="ORF">L345_15714</name>
</gene>
<feature type="domain" description="Alpha-macroglobulin-like TED" evidence="2">
    <location>
        <begin position="1"/>
        <end position="90"/>
    </location>
</feature>
<dbReference type="InterPro" id="IPR048848">
    <property type="entry name" value="C3_CUB2"/>
</dbReference>
<organism evidence="4 5">
    <name type="scientific">Ophiophagus hannah</name>
    <name type="common">King cobra</name>
    <name type="synonym">Naja hannah</name>
    <dbReference type="NCBI Taxonomy" id="8665"/>
    <lineage>
        <taxon>Eukaryota</taxon>
        <taxon>Metazoa</taxon>
        <taxon>Chordata</taxon>
        <taxon>Craniata</taxon>
        <taxon>Vertebrata</taxon>
        <taxon>Euteleostomi</taxon>
        <taxon>Lepidosauria</taxon>
        <taxon>Squamata</taxon>
        <taxon>Bifurcata</taxon>
        <taxon>Unidentata</taxon>
        <taxon>Episquamata</taxon>
        <taxon>Toxicofera</taxon>
        <taxon>Serpentes</taxon>
        <taxon>Colubroidea</taxon>
        <taxon>Elapidae</taxon>
        <taxon>Elapinae</taxon>
        <taxon>Ophiophagus</taxon>
    </lineage>
</organism>
<feature type="non-terminal residue" evidence="4">
    <location>
        <position position="318"/>
    </location>
</feature>
<feature type="domain" description="Alpha-macroglobulin receptor-binding" evidence="1">
    <location>
        <begin position="266"/>
        <end position="318"/>
    </location>
</feature>
<feature type="non-terminal residue" evidence="4">
    <location>
        <position position="1"/>
    </location>
</feature>
<dbReference type="Gene3D" id="2.60.40.690">
    <property type="entry name" value="Alpha-macroglobulin, receptor-binding domain"/>
    <property type="match status" value="1"/>
</dbReference>
<protein>
    <submittedName>
        <fullName evidence="4">Cobra venom factor</fullName>
    </submittedName>
</protein>
<sequence length="318" mass="35513">LTAYVVKIFALAAKTVKDISHEIICGGVRWLILSRQQPDGVFKENAPVLSGTMQGGIQGAEPEVCLTGFTLVALLESRSICNEYINVRDVVMGSVKSHHQERNCWEEYNAHTHNIEGTSYALLALLKMKKFVEAGPVVKWLIDQKYYGGTYGQTQVSDVGLCVLSGYRVFEPLPQGLHESIQATVMVFQALAEYEIQMPTHKDLNLDIVIKLPERNLPLRYRLDATNAILARTAEVQYFSKYLKQAKGAKGALKLKICTRYLGEVDSTMTIIDVSLLTGFVPDAEDLMKLSKGVDRYISKFEINNNMAQKGTVIIYLD</sequence>